<dbReference type="NCBIfam" id="TIGR02937">
    <property type="entry name" value="sigma70-ECF"/>
    <property type="match status" value="1"/>
</dbReference>
<dbReference type="Proteomes" id="UP000014197">
    <property type="component" value="Unassembled WGS sequence"/>
</dbReference>
<keyword evidence="2" id="KW-0805">Transcription regulation</keyword>
<evidence type="ECO:0000259" key="6">
    <source>
        <dbReference type="Pfam" id="PF04542"/>
    </source>
</evidence>
<name>R2T467_9ENTE</name>
<dbReference type="InterPro" id="IPR039425">
    <property type="entry name" value="RNA_pol_sigma-70-like"/>
</dbReference>
<dbReference type="OrthoDB" id="2678696at2"/>
<accession>R2T467</accession>
<feature type="domain" description="RNA polymerase sigma-70 region 2" evidence="6">
    <location>
        <begin position="51"/>
        <end position="88"/>
    </location>
</feature>
<dbReference type="RefSeq" id="WP_010761158.1">
    <property type="nucleotide sequence ID" value="NZ_KB946315.1"/>
</dbReference>
<dbReference type="GO" id="GO:0016987">
    <property type="term" value="F:sigma factor activity"/>
    <property type="evidence" value="ECO:0007669"/>
    <property type="project" value="UniProtKB-KW"/>
</dbReference>
<comment type="caution">
    <text evidence="8">The sequence shown here is derived from an EMBL/GenBank/DDBJ whole genome shotgun (WGS) entry which is preliminary data.</text>
</comment>
<dbReference type="PATRIC" id="fig|1158608.3.peg.929"/>
<dbReference type="GO" id="GO:0003677">
    <property type="term" value="F:DNA binding"/>
    <property type="evidence" value="ECO:0007669"/>
    <property type="project" value="UniProtKB-KW"/>
</dbReference>
<dbReference type="InterPro" id="IPR013325">
    <property type="entry name" value="RNA_pol_sigma_r2"/>
</dbReference>
<evidence type="ECO:0000256" key="2">
    <source>
        <dbReference type="ARBA" id="ARBA00023015"/>
    </source>
</evidence>
<evidence type="ECO:0000256" key="4">
    <source>
        <dbReference type="ARBA" id="ARBA00023125"/>
    </source>
</evidence>
<dbReference type="InterPro" id="IPR014284">
    <property type="entry name" value="RNA_pol_sigma-70_dom"/>
</dbReference>
<dbReference type="Pfam" id="PF04542">
    <property type="entry name" value="Sigma70_r2"/>
    <property type="match status" value="1"/>
</dbReference>
<evidence type="ECO:0000313" key="8">
    <source>
        <dbReference type="EMBL" id="EOH99796.1"/>
    </source>
</evidence>
<sequence length="174" mass="20898">MEKEIILLLQKKDFLGLEKFIDFLGTDIVKCIRAILNHPEEITFRKETENEVFYRIWQKISSYDTDKSSLKTWSLTITRNICLDKKRSIIREQNIIPMAQLPEHASEDKYFEKENFLDLLNYLTEEDQLIFLKYYYYQDAPSDIAKELKMDVSQVYNHLSRGRKKIKQQFDLNV</sequence>
<dbReference type="InterPro" id="IPR013249">
    <property type="entry name" value="RNA_pol_sigma70_r4_t2"/>
</dbReference>
<dbReference type="GO" id="GO:0006352">
    <property type="term" value="P:DNA-templated transcription initiation"/>
    <property type="evidence" value="ECO:0007669"/>
    <property type="project" value="InterPro"/>
</dbReference>
<dbReference type="Gene3D" id="1.10.1740.10">
    <property type="match status" value="1"/>
</dbReference>
<evidence type="ECO:0000256" key="1">
    <source>
        <dbReference type="ARBA" id="ARBA00010641"/>
    </source>
</evidence>
<reference evidence="9 11" key="2">
    <citation type="submission" date="2013-03" db="EMBL/GenBank/DDBJ databases">
        <title>The Genome Sequence of Enterococcus haemoperoxidus BAA-382 (PacBio/Illumina hybrid assembly).</title>
        <authorList>
            <consortium name="The Broad Institute Genomics Platform"/>
            <consortium name="The Broad Institute Genome Sequencing Center for Infectious Disease"/>
            <person name="Earl A."/>
            <person name="Russ C."/>
            <person name="Gilmore M."/>
            <person name="Surin D."/>
            <person name="Walker B."/>
            <person name="Young S."/>
            <person name="Zeng Q."/>
            <person name="Gargeya S."/>
            <person name="Fitzgerald M."/>
            <person name="Haas B."/>
            <person name="Abouelleil A."/>
            <person name="Allen A.W."/>
            <person name="Alvarado L."/>
            <person name="Arachchi H.M."/>
            <person name="Berlin A.M."/>
            <person name="Chapman S.B."/>
            <person name="Gainer-Dewar J."/>
            <person name="Goldberg J."/>
            <person name="Griggs A."/>
            <person name="Gujja S."/>
            <person name="Hansen M."/>
            <person name="Howarth C."/>
            <person name="Imamovic A."/>
            <person name="Ireland A."/>
            <person name="Larimer J."/>
            <person name="McCowan C."/>
            <person name="Murphy C."/>
            <person name="Pearson M."/>
            <person name="Poon T.W."/>
            <person name="Priest M."/>
            <person name="Roberts A."/>
            <person name="Saif S."/>
            <person name="Shea T."/>
            <person name="Sisk P."/>
            <person name="Sykes S."/>
            <person name="Wortman J."/>
            <person name="Nusbaum C."/>
            <person name="Birren B."/>
        </authorList>
    </citation>
    <scope>NUCLEOTIDE SEQUENCE [LARGE SCALE GENOMIC DNA]</scope>
    <source>
        <strain evidence="9 11">ATCC BAA-382</strain>
    </source>
</reference>
<proteinExistence type="inferred from homology"/>
<keyword evidence="5" id="KW-0804">Transcription</keyword>
<comment type="similarity">
    <text evidence="1">Belongs to the sigma-70 factor family. ECF subfamily.</text>
</comment>
<keyword evidence="3" id="KW-0731">Sigma factor</keyword>
<dbReference type="InterPro" id="IPR013324">
    <property type="entry name" value="RNA_pol_sigma_r3/r4-like"/>
</dbReference>
<dbReference type="eggNOG" id="COG1595">
    <property type="taxonomic scope" value="Bacteria"/>
</dbReference>
<dbReference type="EMBL" id="ASVY01000002">
    <property type="protein sequence ID" value="EOT62462.1"/>
    <property type="molecule type" value="Genomic_DNA"/>
</dbReference>
<dbReference type="Pfam" id="PF08281">
    <property type="entry name" value="Sigma70_r4_2"/>
    <property type="match status" value="1"/>
</dbReference>
<gene>
    <name evidence="9" type="ORF">I583_01462</name>
    <name evidence="8" type="ORF">UAW_00949</name>
</gene>
<reference evidence="8 10" key="1">
    <citation type="submission" date="2013-02" db="EMBL/GenBank/DDBJ databases">
        <title>The Genome Sequence of Enterococcus haemoperoxidus BAA-382.</title>
        <authorList>
            <consortium name="The Broad Institute Genome Sequencing Platform"/>
            <consortium name="The Broad Institute Genome Sequencing Center for Infectious Disease"/>
            <person name="Earl A.M."/>
            <person name="Gilmore M.S."/>
            <person name="Lebreton F."/>
            <person name="Walker B."/>
            <person name="Young S.K."/>
            <person name="Zeng Q."/>
            <person name="Gargeya S."/>
            <person name="Fitzgerald M."/>
            <person name="Haas B."/>
            <person name="Abouelleil A."/>
            <person name="Alvarado L."/>
            <person name="Arachchi H.M."/>
            <person name="Berlin A.M."/>
            <person name="Chapman S.B."/>
            <person name="Dewar J."/>
            <person name="Goldberg J."/>
            <person name="Griggs A."/>
            <person name="Gujja S."/>
            <person name="Hansen M."/>
            <person name="Howarth C."/>
            <person name="Imamovic A."/>
            <person name="Larimer J."/>
            <person name="McCowan C."/>
            <person name="Murphy C."/>
            <person name="Neiman D."/>
            <person name="Pearson M."/>
            <person name="Priest M."/>
            <person name="Roberts A."/>
            <person name="Saif S."/>
            <person name="Shea T."/>
            <person name="Sisk P."/>
            <person name="Sykes S."/>
            <person name="Wortman J."/>
            <person name="Nusbaum C."/>
            <person name="Birren B."/>
        </authorList>
    </citation>
    <scope>NUCLEOTIDE SEQUENCE [LARGE SCALE GENOMIC DNA]</scope>
    <source>
        <strain evidence="8 10">ATCC BAA-382</strain>
    </source>
</reference>
<organism evidence="8 10">
    <name type="scientific">Enterococcus haemoperoxidus ATCC BAA-382</name>
    <dbReference type="NCBI Taxonomy" id="1158608"/>
    <lineage>
        <taxon>Bacteria</taxon>
        <taxon>Bacillati</taxon>
        <taxon>Bacillota</taxon>
        <taxon>Bacilli</taxon>
        <taxon>Lactobacillales</taxon>
        <taxon>Enterococcaceae</taxon>
        <taxon>Enterococcus</taxon>
    </lineage>
</organism>
<dbReference type="SUPFAM" id="SSF88946">
    <property type="entry name" value="Sigma2 domain of RNA polymerase sigma factors"/>
    <property type="match status" value="1"/>
</dbReference>
<dbReference type="Proteomes" id="UP000013858">
    <property type="component" value="Unassembled WGS sequence"/>
</dbReference>
<evidence type="ECO:0000313" key="11">
    <source>
        <dbReference type="Proteomes" id="UP000014197"/>
    </source>
</evidence>
<dbReference type="PANTHER" id="PTHR43133:SF8">
    <property type="entry name" value="RNA POLYMERASE SIGMA FACTOR HI_1459-RELATED"/>
    <property type="match status" value="1"/>
</dbReference>
<dbReference type="Gene3D" id="1.10.10.10">
    <property type="entry name" value="Winged helix-like DNA-binding domain superfamily/Winged helix DNA-binding domain"/>
    <property type="match status" value="1"/>
</dbReference>
<dbReference type="InterPro" id="IPR007627">
    <property type="entry name" value="RNA_pol_sigma70_r2"/>
</dbReference>
<dbReference type="SUPFAM" id="SSF88659">
    <property type="entry name" value="Sigma3 and sigma4 domains of RNA polymerase sigma factors"/>
    <property type="match status" value="1"/>
</dbReference>
<evidence type="ECO:0000259" key="7">
    <source>
        <dbReference type="Pfam" id="PF08281"/>
    </source>
</evidence>
<evidence type="ECO:0000313" key="10">
    <source>
        <dbReference type="Proteomes" id="UP000013858"/>
    </source>
</evidence>
<evidence type="ECO:0000256" key="5">
    <source>
        <dbReference type="ARBA" id="ARBA00023163"/>
    </source>
</evidence>
<keyword evidence="11" id="KW-1185">Reference proteome</keyword>
<dbReference type="EMBL" id="AJAR01000010">
    <property type="protein sequence ID" value="EOH99796.1"/>
    <property type="molecule type" value="Genomic_DNA"/>
</dbReference>
<dbReference type="PANTHER" id="PTHR43133">
    <property type="entry name" value="RNA POLYMERASE ECF-TYPE SIGMA FACTO"/>
    <property type="match status" value="1"/>
</dbReference>
<dbReference type="STRING" id="155618.RV06_GL002986"/>
<keyword evidence="4" id="KW-0238">DNA-binding</keyword>
<protein>
    <submittedName>
        <fullName evidence="8">Sigma-70 family RNA polymerase sigma factor</fullName>
    </submittedName>
</protein>
<dbReference type="AlphaFoldDB" id="R2T467"/>
<feature type="domain" description="RNA polymerase sigma factor 70 region 4 type 2" evidence="7">
    <location>
        <begin position="114"/>
        <end position="166"/>
    </location>
</feature>
<dbReference type="InterPro" id="IPR036388">
    <property type="entry name" value="WH-like_DNA-bd_sf"/>
</dbReference>
<evidence type="ECO:0000256" key="3">
    <source>
        <dbReference type="ARBA" id="ARBA00023082"/>
    </source>
</evidence>
<evidence type="ECO:0000313" key="9">
    <source>
        <dbReference type="EMBL" id="EOT62462.1"/>
    </source>
</evidence>